<evidence type="ECO:0000256" key="2">
    <source>
        <dbReference type="ARBA" id="ARBA00010752"/>
    </source>
</evidence>
<evidence type="ECO:0000256" key="9">
    <source>
        <dbReference type="ARBA" id="ARBA00023125"/>
    </source>
</evidence>
<comment type="subunit">
    <text evidence="10">Forms a ring-shaped head-to-tail homodimer around DNA.</text>
</comment>
<dbReference type="EMBL" id="JADIMF010000154">
    <property type="protein sequence ID" value="MBO8470034.1"/>
    <property type="molecule type" value="Genomic_DNA"/>
</dbReference>
<reference evidence="14" key="1">
    <citation type="submission" date="2020-10" db="EMBL/GenBank/DDBJ databases">
        <authorList>
            <person name="Gilroy R."/>
        </authorList>
    </citation>
    <scope>NUCLEOTIDE SEQUENCE</scope>
    <source>
        <strain evidence="14">14700</strain>
    </source>
</reference>
<dbReference type="InterPro" id="IPR022637">
    <property type="entry name" value="DNA_polIII_beta_cen"/>
</dbReference>
<dbReference type="GO" id="GO:0006271">
    <property type="term" value="P:DNA strand elongation involved in DNA replication"/>
    <property type="evidence" value="ECO:0007669"/>
    <property type="project" value="TreeGrafter"/>
</dbReference>
<dbReference type="PIRSF" id="PIRSF000804">
    <property type="entry name" value="DNA_pol_III_b"/>
    <property type="match status" value="1"/>
</dbReference>
<evidence type="ECO:0000256" key="1">
    <source>
        <dbReference type="ARBA" id="ARBA00004496"/>
    </source>
</evidence>
<dbReference type="Gene3D" id="3.70.10.10">
    <property type="match status" value="1"/>
</dbReference>
<feature type="domain" description="DNA polymerase III beta sliding clamp C-terminal" evidence="13">
    <location>
        <begin position="249"/>
        <end position="367"/>
    </location>
</feature>
<keyword evidence="6 10" id="KW-0548">Nucleotidyltransferase</keyword>
<comment type="similarity">
    <text evidence="2 10">Belongs to the beta sliding clamp family.</text>
</comment>
<evidence type="ECO:0000259" key="11">
    <source>
        <dbReference type="Pfam" id="PF00712"/>
    </source>
</evidence>
<dbReference type="GO" id="GO:0003887">
    <property type="term" value="F:DNA-directed DNA polymerase activity"/>
    <property type="evidence" value="ECO:0007669"/>
    <property type="project" value="UniProtKB-UniRule"/>
</dbReference>
<dbReference type="CDD" id="cd00140">
    <property type="entry name" value="beta_clamp"/>
    <property type="match status" value="1"/>
</dbReference>
<accession>A0A9D9IE09</accession>
<protein>
    <recommendedName>
        <fullName evidence="3 10">Beta sliding clamp</fullName>
    </recommendedName>
</protein>
<evidence type="ECO:0000256" key="3">
    <source>
        <dbReference type="ARBA" id="ARBA00021035"/>
    </source>
</evidence>
<evidence type="ECO:0000259" key="12">
    <source>
        <dbReference type="Pfam" id="PF02767"/>
    </source>
</evidence>
<comment type="function">
    <text evidence="10">Confers DNA tethering and processivity to DNA polymerases and other proteins. Acts as a clamp, forming a ring around DNA (a reaction catalyzed by the clamp-loading complex) which diffuses in an ATP-independent manner freely and bidirectionally along dsDNA. Initially characterized for its ability to contact the catalytic subunit of DNA polymerase III (Pol III), a complex, multichain enzyme responsible for most of the replicative synthesis in bacteria; Pol III exhibits 3'-5' exonuclease proofreading activity. The beta chain is required for initiation of replication as well as for processivity of DNA replication.</text>
</comment>
<evidence type="ECO:0000256" key="6">
    <source>
        <dbReference type="ARBA" id="ARBA00022695"/>
    </source>
</evidence>
<dbReference type="InterPro" id="IPR022634">
    <property type="entry name" value="DNA_polIII_beta_N"/>
</dbReference>
<keyword evidence="9" id="KW-0238">DNA-binding</keyword>
<dbReference type="PANTHER" id="PTHR30478">
    <property type="entry name" value="DNA POLYMERASE III SUBUNIT BETA"/>
    <property type="match status" value="1"/>
</dbReference>
<dbReference type="GO" id="GO:0009360">
    <property type="term" value="C:DNA polymerase III complex"/>
    <property type="evidence" value="ECO:0007669"/>
    <property type="project" value="InterPro"/>
</dbReference>
<proteinExistence type="inferred from homology"/>
<dbReference type="SUPFAM" id="SSF55979">
    <property type="entry name" value="DNA clamp"/>
    <property type="match status" value="3"/>
</dbReference>
<feature type="domain" description="DNA polymerase III beta sliding clamp central" evidence="12">
    <location>
        <begin position="132"/>
        <end position="245"/>
    </location>
</feature>
<dbReference type="GO" id="GO:0003677">
    <property type="term" value="F:DNA binding"/>
    <property type="evidence" value="ECO:0007669"/>
    <property type="project" value="UniProtKB-UniRule"/>
</dbReference>
<evidence type="ECO:0000313" key="14">
    <source>
        <dbReference type="EMBL" id="MBO8470034.1"/>
    </source>
</evidence>
<organism evidence="14 15">
    <name type="scientific">Candidatus Ornithospirochaeta stercoravium</name>
    <dbReference type="NCBI Taxonomy" id="2840897"/>
    <lineage>
        <taxon>Bacteria</taxon>
        <taxon>Pseudomonadati</taxon>
        <taxon>Spirochaetota</taxon>
        <taxon>Spirochaetia</taxon>
        <taxon>Spirochaetales</taxon>
        <taxon>Spirochaetaceae</taxon>
        <taxon>Spirochaetaceae incertae sedis</taxon>
        <taxon>Candidatus Ornithospirochaeta</taxon>
    </lineage>
</organism>
<dbReference type="Proteomes" id="UP000810292">
    <property type="component" value="Unassembled WGS sequence"/>
</dbReference>
<feature type="domain" description="DNA polymerase III beta sliding clamp N-terminal" evidence="11">
    <location>
        <begin position="1"/>
        <end position="121"/>
    </location>
</feature>
<dbReference type="Pfam" id="PF00712">
    <property type="entry name" value="DNA_pol3_beta"/>
    <property type="match status" value="1"/>
</dbReference>
<dbReference type="InterPro" id="IPR046938">
    <property type="entry name" value="DNA_clamp_sf"/>
</dbReference>
<comment type="caution">
    <text evidence="14">The sequence shown here is derived from an EMBL/GenBank/DDBJ whole genome shotgun (WGS) entry which is preliminary data.</text>
</comment>
<sequence>MKFVCQSSNLLHEIELANNFSSSKNSLSIASNVLLETANDKLTIKATDQRLGFTTSINAMTVIPGSTTVFCEKLTQLLKNIPDTEIEIDDSEGSLMIRPADGSDSFQASIKTIEASKYPQLQELEDSFYFSITQRDFFDMIDKTSFAVSSEDDTRHFLTGVYMEKKGDDLVLVATDGKRMAYVCRHFEQEIPDFPSAIIPVRFLNLVKTMGTGEGLLSLGVKEGYIFSRIGNRTVYSTLIGGNYPAYEKVIPRNLEHTCIVKKEDIEKAISFISIFVESKSKRLFADLEENKMKLSAENTEFGESQQIINASYSDESVRMSFNSQLLITPIKKIDSEYISIRFLRPSSAMIFTAEPEKDYLYVLMPMQLS</sequence>
<reference evidence="14" key="2">
    <citation type="journal article" date="2021" name="PeerJ">
        <title>Extensive microbial diversity within the chicken gut microbiome revealed by metagenomics and culture.</title>
        <authorList>
            <person name="Gilroy R."/>
            <person name="Ravi A."/>
            <person name="Getino M."/>
            <person name="Pursley I."/>
            <person name="Horton D.L."/>
            <person name="Alikhan N.F."/>
            <person name="Baker D."/>
            <person name="Gharbi K."/>
            <person name="Hall N."/>
            <person name="Watson M."/>
            <person name="Adriaenssens E.M."/>
            <person name="Foster-Nyarko E."/>
            <person name="Jarju S."/>
            <person name="Secka A."/>
            <person name="Antonio M."/>
            <person name="Oren A."/>
            <person name="Chaudhuri R.R."/>
            <person name="La Ragione R."/>
            <person name="Hildebrand F."/>
            <person name="Pallen M.J."/>
        </authorList>
    </citation>
    <scope>NUCLEOTIDE SEQUENCE</scope>
    <source>
        <strain evidence="14">14700</strain>
    </source>
</reference>
<evidence type="ECO:0000256" key="4">
    <source>
        <dbReference type="ARBA" id="ARBA00022490"/>
    </source>
</evidence>
<evidence type="ECO:0000256" key="5">
    <source>
        <dbReference type="ARBA" id="ARBA00022679"/>
    </source>
</evidence>
<comment type="subcellular location">
    <subcellularLocation>
        <location evidence="1 10">Cytoplasm</location>
    </subcellularLocation>
</comment>
<keyword evidence="8 10" id="KW-0239">DNA-directed DNA polymerase</keyword>
<dbReference type="Pfam" id="PF02768">
    <property type="entry name" value="DNA_pol3_beta_3"/>
    <property type="match status" value="1"/>
</dbReference>
<dbReference type="InterPro" id="IPR022635">
    <property type="entry name" value="DNA_polIII_beta_C"/>
</dbReference>
<dbReference type="NCBIfam" id="TIGR00663">
    <property type="entry name" value="dnan"/>
    <property type="match status" value="1"/>
</dbReference>
<dbReference type="PANTHER" id="PTHR30478:SF0">
    <property type="entry name" value="BETA SLIDING CLAMP"/>
    <property type="match status" value="1"/>
</dbReference>
<keyword evidence="7 10" id="KW-0235">DNA replication</keyword>
<name>A0A9D9IE09_9SPIO</name>
<dbReference type="GO" id="GO:0008408">
    <property type="term" value="F:3'-5' exonuclease activity"/>
    <property type="evidence" value="ECO:0007669"/>
    <property type="project" value="InterPro"/>
</dbReference>
<evidence type="ECO:0000256" key="10">
    <source>
        <dbReference type="PIRNR" id="PIRNR000804"/>
    </source>
</evidence>
<dbReference type="Gene3D" id="3.10.150.10">
    <property type="entry name" value="DNA Polymerase III, subunit A, domain 2"/>
    <property type="match status" value="1"/>
</dbReference>
<evidence type="ECO:0000313" key="15">
    <source>
        <dbReference type="Proteomes" id="UP000810292"/>
    </source>
</evidence>
<dbReference type="GO" id="GO:0005737">
    <property type="term" value="C:cytoplasm"/>
    <property type="evidence" value="ECO:0007669"/>
    <property type="project" value="UniProtKB-SubCell"/>
</dbReference>
<evidence type="ECO:0000256" key="7">
    <source>
        <dbReference type="ARBA" id="ARBA00022705"/>
    </source>
</evidence>
<dbReference type="InterPro" id="IPR001001">
    <property type="entry name" value="DNA_polIII_beta"/>
</dbReference>
<keyword evidence="4 10" id="KW-0963">Cytoplasm</keyword>
<gene>
    <name evidence="14" type="primary">dnaN</name>
    <name evidence="14" type="ORF">IAA72_09690</name>
</gene>
<evidence type="ECO:0000259" key="13">
    <source>
        <dbReference type="Pfam" id="PF02768"/>
    </source>
</evidence>
<keyword evidence="5 10" id="KW-0808">Transferase</keyword>
<dbReference type="Pfam" id="PF02767">
    <property type="entry name" value="DNA_pol3_beta_2"/>
    <property type="match status" value="1"/>
</dbReference>
<dbReference type="SMART" id="SM00480">
    <property type="entry name" value="POL3Bc"/>
    <property type="match status" value="1"/>
</dbReference>
<evidence type="ECO:0000256" key="8">
    <source>
        <dbReference type="ARBA" id="ARBA00022932"/>
    </source>
</evidence>
<dbReference type="AlphaFoldDB" id="A0A9D9IE09"/>